<dbReference type="OrthoDB" id="1938625at2759"/>
<protein>
    <submittedName>
        <fullName evidence="1">Uncharacterized protein</fullName>
    </submittedName>
</protein>
<dbReference type="PANTHER" id="PTHR33116">
    <property type="entry name" value="REVERSE TRANSCRIPTASE ZINC-BINDING DOMAIN-CONTAINING PROTEIN-RELATED-RELATED"/>
    <property type="match status" value="1"/>
</dbReference>
<sequence length="218" mass="24665">MRNFLWTGDPSRSRATTISWEKVCKPLNEGGLGIRRLRDINSSMLMKLAWRILIEVDDFATFMKLKYFSRDGDTCQYYKASSIWPGVREALLEVKSRSQWVIGNGAKADLIRDNWLSSTSLQSSLELTLPQLKGFNAKVNSILVNNNWSIPLILQNMLDVAGLSIDNVHRGASKQEDYMVWSPDTQGRFTCKSAFDSIRRKANPQLAGQRVSGTPIFT</sequence>
<evidence type="ECO:0000313" key="1">
    <source>
        <dbReference type="EMBL" id="KAF9617048.1"/>
    </source>
</evidence>
<dbReference type="EMBL" id="JADFTS010000003">
    <property type="protein sequence ID" value="KAF9617048.1"/>
    <property type="molecule type" value="Genomic_DNA"/>
</dbReference>
<evidence type="ECO:0000313" key="2">
    <source>
        <dbReference type="Proteomes" id="UP000631114"/>
    </source>
</evidence>
<gene>
    <name evidence="1" type="ORF">IFM89_033153</name>
</gene>
<dbReference type="Proteomes" id="UP000631114">
    <property type="component" value="Unassembled WGS sequence"/>
</dbReference>
<comment type="caution">
    <text evidence="1">The sequence shown here is derived from an EMBL/GenBank/DDBJ whole genome shotgun (WGS) entry which is preliminary data.</text>
</comment>
<organism evidence="1 2">
    <name type="scientific">Coptis chinensis</name>
    <dbReference type="NCBI Taxonomy" id="261450"/>
    <lineage>
        <taxon>Eukaryota</taxon>
        <taxon>Viridiplantae</taxon>
        <taxon>Streptophyta</taxon>
        <taxon>Embryophyta</taxon>
        <taxon>Tracheophyta</taxon>
        <taxon>Spermatophyta</taxon>
        <taxon>Magnoliopsida</taxon>
        <taxon>Ranunculales</taxon>
        <taxon>Ranunculaceae</taxon>
        <taxon>Coptidoideae</taxon>
        <taxon>Coptis</taxon>
    </lineage>
</organism>
<keyword evidence="2" id="KW-1185">Reference proteome</keyword>
<name>A0A835M2B5_9MAGN</name>
<proteinExistence type="predicted"/>
<dbReference type="AlphaFoldDB" id="A0A835M2B5"/>
<accession>A0A835M2B5</accession>
<dbReference type="PANTHER" id="PTHR33116:SF80">
    <property type="entry name" value="REVERSE TRANSCRIPTASE ZINC-BINDING DOMAIN-CONTAINING PROTEIN"/>
    <property type="match status" value="1"/>
</dbReference>
<reference evidence="1 2" key="1">
    <citation type="submission" date="2020-10" db="EMBL/GenBank/DDBJ databases">
        <title>The Coptis chinensis genome and diversification of protoberbering-type alkaloids.</title>
        <authorList>
            <person name="Wang B."/>
            <person name="Shu S."/>
            <person name="Song C."/>
            <person name="Liu Y."/>
        </authorList>
    </citation>
    <scope>NUCLEOTIDE SEQUENCE [LARGE SCALE GENOMIC DNA]</scope>
    <source>
        <strain evidence="1">HL-2020</strain>
        <tissue evidence="1">Leaf</tissue>
    </source>
</reference>